<reference evidence="1" key="1">
    <citation type="submission" date="2014-11" db="EMBL/GenBank/DDBJ databases">
        <authorList>
            <person name="Amaro Gonzalez C."/>
        </authorList>
    </citation>
    <scope>NUCLEOTIDE SEQUENCE</scope>
</reference>
<organism evidence="1">
    <name type="scientific">Anguilla anguilla</name>
    <name type="common">European freshwater eel</name>
    <name type="synonym">Muraena anguilla</name>
    <dbReference type="NCBI Taxonomy" id="7936"/>
    <lineage>
        <taxon>Eukaryota</taxon>
        <taxon>Metazoa</taxon>
        <taxon>Chordata</taxon>
        <taxon>Craniata</taxon>
        <taxon>Vertebrata</taxon>
        <taxon>Euteleostomi</taxon>
        <taxon>Actinopterygii</taxon>
        <taxon>Neopterygii</taxon>
        <taxon>Teleostei</taxon>
        <taxon>Anguilliformes</taxon>
        <taxon>Anguillidae</taxon>
        <taxon>Anguilla</taxon>
    </lineage>
</organism>
<dbReference type="AlphaFoldDB" id="A0A0E9T6I7"/>
<proteinExistence type="predicted"/>
<sequence>MGWGYICGYRQYHIFTLMAKPIQ</sequence>
<reference evidence="1" key="2">
    <citation type="journal article" date="2015" name="Fish Shellfish Immunol.">
        <title>Early steps in the European eel (Anguilla anguilla)-Vibrio vulnificus interaction in the gills: Role of the RtxA13 toxin.</title>
        <authorList>
            <person name="Callol A."/>
            <person name="Pajuelo D."/>
            <person name="Ebbesson L."/>
            <person name="Teles M."/>
            <person name="MacKenzie S."/>
            <person name="Amaro C."/>
        </authorList>
    </citation>
    <scope>NUCLEOTIDE SEQUENCE</scope>
</reference>
<name>A0A0E9T6I7_ANGAN</name>
<protein>
    <submittedName>
        <fullName evidence="1">Uncharacterized protein</fullName>
    </submittedName>
</protein>
<evidence type="ECO:0000313" key="1">
    <source>
        <dbReference type="EMBL" id="JAH48303.1"/>
    </source>
</evidence>
<accession>A0A0E9T6I7</accession>
<dbReference type="EMBL" id="GBXM01060274">
    <property type="protein sequence ID" value="JAH48303.1"/>
    <property type="molecule type" value="Transcribed_RNA"/>
</dbReference>